<dbReference type="CDD" id="cd00030">
    <property type="entry name" value="C2"/>
    <property type="match status" value="1"/>
</dbReference>
<accession>A0A9W7FVF1</accession>
<feature type="compositionally biased region" description="Basic and acidic residues" evidence="6">
    <location>
        <begin position="418"/>
        <end position="435"/>
    </location>
</feature>
<dbReference type="InterPro" id="IPR012968">
    <property type="entry name" value="FerIin_dom"/>
</dbReference>
<dbReference type="PANTHER" id="PTHR12546:SF33">
    <property type="entry name" value="SPERM VESICLE FUSION PROTEIN FER-1"/>
    <property type="match status" value="1"/>
</dbReference>
<feature type="region of interest" description="Disordered" evidence="6">
    <location>
        <begin position="1"/>
        <end position="58"/>
    </location>
</feature>
<dbReference type="OrthoDB" id="270970at2759"/>
<comment type="subcellular location">
    <subcellularLocation>
        <location evidence="1">Membrane</location>
        <topology evidence="1">Single-pass membrane protein</topology>
    </subcellularLocation>
</comment>
<feature type="transmembrane region" description="Helical" evidence="7">
    <location>
        <begin position="1517"/>
        <end position="1536"/>
    </location>
</feature>
<dbReference type="InterPro" id="IPR035892">
    <property type="entry name" value="C2_domain_sf"/>
</dbReference>
<keyword evidence="10" id="KW-1185">Reference proteome</keyword>
<feature type="domain" description="C2" evidence="8">
    <location>
        <begin position="1010"/>
        <end position="1132"/>
    </location>
</feature>
<evidence type="ECO:0000313" key="9">
    <source>
        <dbReference type="EMBL" id="GMI18751.1"/>
    </source>
</evidence>
<evidence type="ECO:0000256" key="7">
    <source>
        <dbReference type="SAM" id="Phobius"/>
    </source>
</evidence>
<keyword evidence="2 7" id="KW-0812">Transmembrane</keyword>
<keyword evidence="4 7" id="KW-1133">Transmembrane helix</keyword>
<dbReference type="Gene3D" id="2.60.40.150">
    <property type="entry name" value="C2 domain"/>
    <property type="match status" value="4"/>
</dbReference>
<comment type="caution">
    <text evidence="9">The sequence shown here is derived from an EMBL/GenBank/DDBJ whole genome shotgun (WGS) entry which is preliminary data.</text>
</comment>
<feature type="region of interest" description="Disordered" evidence="6">
    <location>
        <begin position="912"/>
        <end position="943"/>
    </location>
</feature>
<proteinExistence type="predicted"/>
<evidence type="ECO:0000256" key="5">
    <source>
        <dbReference type="ARBA" id="ARBA00023136"/>
    </source>
</evidence>
<evidence type="ECO:0000256" key="2">
    <source>
        <dbReference type="ARBA" id="ARBA00022692"/>
    </source>
</evidence>
<sequence>MGKLNSPTRKSSSNTHPGTSSSSDSSDSETESPSSPSTPNSASSKSPNPPPTPTSALKTSEITAHRKEMEDAQLRLESAKEGDWLIHVHVLESRELRATDPDGTADPVCVVEVNFGDGKKKKASTRVVQNDRNAVFDEMFKFEFSGLTRPDIEMGQVSISVIDSDATVGGHGVGEFIGAWTADILDSIYSRPDHEFYRHFVSLENDEATNKDESGTQGFLKVSVVATGPGDKMKIHNVEKERAAERKEQASGEIVSLPIMTPVELRFLVVKIHSLDNLMVPAGNCYVKIEFGTASFDTLPLLTSPNPHTPTQFLTRYSNINQSIWLAVLHPTMTQSIRISIWEKRGVVMTSSKLIAMCRILKLSRVRAYPKKFKKTQLPFYGAPSHLYGSSSKEVKIMNTQSDCASCYRGRLTISLEEKPGHKKDGTQRPQENKVKPIKPLSPRNLAQYTFKAFIISGANLPKTKSSSMIKNLYSVQVSVASAFIATKALKPTKTNMVDFSKAGVISRTFQASPDPIQVPDLIITLLKGPEGKATPIAYRRFSTVNLLENKTFEPIQDTPDTHRLDVGEPSATWVHLKEDKAVDAIHDAVFPGSLLVKIGLYEGSKPDEWSSETVLPDVTVGGSKTPLINAKVKVHLLKGRDLPPWDQDTGALDGYVKITVGTTTLISSVKNDTRNPAWYETMVFDTTLPRDKDKRPEIIMQVWDRDEGIGESDDFVGNAILRLDEDDGKAPFWNKLFYQEPGDIKCGEVLAGIEVVEEDAVNMEDAMEESESSSTPTPSNDESVNTAKVVKMPRGKGRTGSVEIIALGCRSLKATSSFQSIKKPFISCRIGDSVECKTKPSNRPRPEFCNYSETLLFENVDLPDDDDQAPFLDIKVFDKGTIAGKTLLGTGSFWLGNSAYYREIRNKRSQTLARSGRGGSRGGSEEIDIWSNEDYDNESDDEKGLDWVSQAPYMKGRQVVMAEMKCKPVFSVVKLFRGKKMSDKSKSETQKYELEEIGRFHLFARVILSDGSAKLDVRTQRIVNAMKDKQKFRVRLYALEAMDLTAKDGKTSDPFLRVRLANAKYDTEKQLKRLHPEFYERFDMTCKIPGDTMLHVEVWDWDRFGSNDLIGSAVIDLESRWFSNNWHEHELKPVEHISLMHPSSSQQQGQLQLWLDMVPTKSEKTLEKWDITPPPPADFEMRCVIWKAEEIPAGDEFSDQSDLYVKLRLGEQEWKSTDVHYFAKGGKGSWNFRIKFPLSLRQGGRVVGGGGGASYLKIQVWDMDLLVSDCLAETSMDLSDAFKTAFNTRDLGMEYSVFGESSRQLKEAVARKKLQGEESEYMMKKAKAGKEGGEGEGADEVDETSALLGKREKREVDIEIGGGGAGGEKGKKKKQGQKKKKKSMMEQLRGSLGLTAPENSGWVSFGKTDLKTGKVESRGKLLVSVEILPIDLVNRRKCGDGREEPNAFPMLPPPEGRVDFTKMMFNPFYAVQTCLGDSLAKECGAGCCCILFAVAFVAFGVVFGPEIQILMSVLSMLPVAVAKIVVGVIAGLIFLCCGYLCCCVCKKDKVPDDDEYDEIV</sequence>
<protein>
    <recommendedName>
        <fullName evidence="8">C2 domain-containing protein</fullName>
    </recommendedName>
</protein>
<feature type="compositionally biased region" description="Polar residues" evidence="6">
    <location>
        <begin position="1"/>
        <end position="10"/>
    </location>
</feature>
<dbReference type="Pfam" id="PF00168">
    <property type="entry name" value="C2"/>
    <property type="match status" value="5"/>
</dbReference>
<evidence type="ECO:0000256" key="4">
    <source>
        <dbReference type="ARBA" id="ARBA00022989"/>
    </source>
</evidence>
<dbReference type="Proteomes" id="UP001165122">
    <property type="component" value="Unassembled WGS sequence"/>
</dbReference>
<reference evidence="10" key="1">
    <citation type="journal article" date="2023" name="Commun. Biol.">
        <title>Genome analysis of Parmales, the sister group of diatoms, reveals the evolutionary specialization of diatoms from phago-mixotrophs to photoautotrophs.</title>
        <authorList>
            <person name="Ban H."/>
            <person name="Sato S."/>
            <person name="Yoshikawa S."/>
            <person name="Yamada K."/>
            <person name="Nakamura Y."/>
            <person name="Ichinomiya M."/>
            <person name="Sato N."/>
            <person name="Blanc-Mathieu R."/>
            <person name="Endo H."/>
            <person name="Kuwata A."/>
            <person name="Ogata H."/>
        </authorList>
    </citation>
    <scope>NUCLEOTIDE SEQUENCE [LARGE SCALE GENOMIC DNA]</scope>
    <source>
        <strain evidence="10">NIES 3700</strain>
    </source>
</reference>
<evidence type="ECO:0000256" key="3">
    <source>
        <dbReference type="ARBA" id="ARBA00022737"/>
    </source>
</evidence>
<evidence type="ECO:0000313" key="10">
    <source>
        <dbReference type="Proteomes" id="UP001165122"/>
    </source>
</evidence>
<evidence type="ECO:0000256" key="6">
    <source>
        <dbReference type="SAM" id="MobiDB-lite"/>
    </source>
</evidence>
<feature type="region of interest" description="Disordered" evidence="6">
    <location>
        <begin position="418"/>
        <end position="439"/>
    </location>
</feature>
<dbReference type="EMBL" id="BRXW01000345">
    <property type="protein sequence ID" value="GMI18751.1"/>
    <property type="molecule type" value="Genomic_DNA"/>
</dbReference>
<dbReference type="SUPFAM" id="SSF49562">
    <property type="entry name" value="C2 domain (Calcium/lipid-binding domain, CaLB)"/>
    <property type="match status" value="5"/>
</dbReference>
<dbReference type="InterPro" id="IPR037721">
    <property type="entry name" value="Ferlin"/>
</dbReference>
<dbReference type="GO" id="GO:0016020">
    <property type="term" value="C:membrane"/>
    <property type="evidence" value="ECO:0007669"/>
    <property type="project" value="UniProtKB-SubCell"/>
</dbReference>
<feature type="region of interest" description="Disordered" evidence="6">
    <location>
        <begin position="1360"/>
        <end position="1387"/>
    </location>
</feature>
<dbReference type="InterPro" id="IPR000008">
    <property type="entry name" value="C2_dom"/>
</dbReference>
<feature type="domain" description="C2" evidence="8">
    <location>
        <begin position="68"/>
        <end position="197"/>
    </location>
</feature>
<dbReference type="PANTHER" id="PTHR12546">
    <property type="entry name" value="FER-1-LIKE"/>
    <property type="match status" value="1"/>
</dbReference>
<dbReference type="InterPro" id="IPR037724">
    <property type="entry name" value="C2E_Ferlin"/>
</dbReference>
<feature type="domain" description="C2" evidence="8">
    <location>
        <begin position="611"/>
        <end position="738"/>
    </location>
</feature>
<feature type="domain" description="C2" evidence="8">
    <location>
        <begin position="1161"/>
        <end position="1292"/>
    </location>
</feature>
<name>A0A9W7FVF1_9STRA</name>
<organism evidence="9 10">
    <name type="scientific">Triparma laevis f. longispina</name>
    <dbReference type="NCBI Taxonomy" id="1714387"/>
    <lineage>
        <taxon>Eukaryota</taxon>
        <taxon>Sar</taxon>
        <taxon>Stramenopiles</taxon>
        <taxon>Ochrophyta</taxon>
        <taxon>Bolidophyceae</taxon>
        <taxon>Parmales</taxon>
        <taxon>Triparmaceae</taxon>
        <taxon>Triparma</taxon>
    </lineage>
</organism>
<feature type="compositionally biased region" description="Acidic residues" evidence="6">
    <location>
        <begin position="926"/>
        <end position="943"/>
    </location>
</feature>
<keyword evidence="3" id="KW-0677">Repeat</keyword>
<dbReference type="SMART" id="SM00239">
    <property type="entry name" value="C2"/>
    <property type="match status" value="5"/>
</dbReference>
<feature type="compositionally biased region" description="Low complexity" evidence="6">
    <location>
        <begin position="11"/>
        <end position="46"/>
    </location>
</feature>
<dbReference type="SMART" id="SM01202">
    <property type="entry name" value="FerI"/>
    <property type="match status" value="1"/>
</dbReference>
<gene>
    <name evidence="9" type="ORF">TrLO_g14374</name>
</gene>
<dbReference type="CDD" id="cd04037">
    <property type="entry name" value="C2E_Ferlin"/>
    <property type="match status" value="1"/>
</dbReference>
<dbReference type="PROSITE" id="PS50004">
    <property type="entry name" value="C2"/>
    <property type="match status" value="4"/>
</dbReference>
<feature type="compositionally biased region" description="Basic residues" evidence="6">
    <location>
        <begin position="1371"/>
        <end position="1383"/>
    </location>
</feature>
<evidence type="ECO:0000259" key="8">
    <source>
        <dbReference type="PROSITE" id="PS50004"/>
    </source>
</evidence>
<dbReference type="GO" id="GO:0007009">
    <property type="term" value="P:plasma membrane organization"/>
    <property type="evidence" value="ECO:0007669"/>
    <property type="project" value="TreeGrafter"/>
</dbReference>
<feature type="region of interest" description="Disordered" evidence="6">
    <location>
        <begin position="765"/>
        <end position="785"/>
    </location>
</feature>
<evidence type="ECO:0000256" key="1">
    <source>
        <dbReference type="ARBA" id="ARBA00004167"/>
    </source>
</evidence>
<keyword evidence="5 7" id="KW-0472">Membrane</keyword>